<dbReference type="AlphaFoldDB" id="A0A225DV92"/>
<dbReference type="OrthoDB" id="9779184at2"/>
<dbReference type="PANTHER" id="PTHR12110">
    <property type="entry name" value="HYDROXYPYRUVATE ISOMERASE"/>
    <property type="match status" value="1"/>
</dbReference>
<comment type="caution">
    <text evidence="2">The sequence shown here is derived from an EMBL/GenBank/DDBJ whole genome shotgun (WGS) entry which is preliminary data.</text>
</comment>
<dbReference type="InterPro" id="IPR036237">
    <property type="entry name" value="Xyl_isomerase-like_sf"/>
</dbReference>
<dbReference type="Pfam" id="PF01261">
    <property type="entry name" value="AP_endonuc_2"/>
    <property type="match status" value="1"/>
</dbReference>
<dbReference type="EMBL" id="NIDE01000008">
    <property type="protein sequence ID" value="OWK40265.1"/>
    <property type="molecule type" value="Genomic_DNA"/>
</dbReference>
<name>A0A225DV92_9BACT</name>
<dbReference type="PANTHER" id="PTHR12110:SF21">
    <property type="entry name" value="XYLOSE ISOMERASE-LIKE TIM BARREL DOMAIN-CONTAINING PROTEIN"/>
    <property type="match status" value="1"/>
</dbReference>
<dbReference type="Gene3D" id="3.20.20.150">
    <property type="entry name" value="Divalent-metal-dependent TIM barrel enzymes"/>
    <property type="match status" value="1"/>
</dbReference>
<sequence>MKYAICNETFEGWDHGRVCARAAELGYTGLEVAPFTLAPLITDVTTARRTELRRQAESSGVQIIGLHWLLAKTEGFSLTSVDADVQKRTGEYLADLARAAADLGGNILVLGSPLQRKVPPGATRAEADGYALDTLHHCLTALEQSQVYLCLEPLTPAETDFMNTAADAATLIRRLAHPFVKLHLDVKAMSAEAVPTPDVIRANADHLFHFHANDPNRRGPGFGATDFKPIFRALEDINYSGWVSVEVFDYSPDPDTIARESIRYMRECAGS</sequence>
<feature type="domain" description="Xylose isomerase-like TIM barrel" evidence="1">
    <location>
        <begin position="20"/>
        <end position="268"/>
    </location>
</feature>
<gene>
    <name evidence="2" type="ORF">FRUB_05184</name>
</gene>
<reference evidence="3" key="1">
    <citation type="submission" date="2017-06" db="EMBL/GenBank/DDBJ databases">
        <title>Genome analysis of Fimbriiglobus ruber SP5, the first member of the order Planctomycetales with confirmed chitinolytic capability.</title>
        <authorList>
            <person name="Ravin N.V."/>
            <person name="Rakitin A.L."/>
            <person name="Ivanova A.A."/>
            <person name="Beletsky A.V."/>
            <person name="Kulichevskaya I.S."/>
            <person name="Mardanov A.V."/>
            <person name="Dedysh S.N."/>
        </authorList>
    </citation>
    <scope>NUCLEOTIDE SEQUENCE [LARGE SCALE GENOMIC DNA]</scope>
    <source>
        <strain evidence="3">SP5</strain>
    </source>
</reference>
<dbReference type="InterPro" id="IPR050312">
    <property type="entry name" value="IolE/XylAMocC-like"/>
</dbReference>
<organism evidence="2 3">
    <name type="scientific">Fimbriiglobus ruber</name>
    <dbReference type="NCBI Taxonomy" id="1908690"/>
    <lineage>
        <taxon>Bacteria</taxon>
        <taxon>Pseudomonadati</taxon>
        <taxon>Planctomycetota</taxon>
        <taxon>Planctomycetia</taxon>
        <taxon>Gemmatales</taxon>
        <taxon>Gemmataceae</taxon>
        <taxon>Fimbriiglobus</taxon>
    </lineage>
</organism>
<proteinExistence type="predicted"/>
<accession>A0A225DV92</accession>
<evidence type="ECO:0000313" key="2">
    <source>
        <dbReference type="EMBL" id="OWK40265.1"/>
    </source>
</evidence>
<keyword evidence="3" id="KW-1185">Reference proteome</keyword>
<dbReference type="RefSeq" id="WP_088256214.1">
    <property type="nucleotide sequence ID" value="NZ_NIDE01000008.1"/>
</dbReference>
<dbReference type="Proteomes" id="UP000214646">
    <property type="component" value="Unassembled WGS sequence"/>
</dbReference>
<protein>
    <submittedName>
        <fullName evidence="2">D-tagatose 3-epimerase</fullName>
    </submittedName>
</protein>
<evidence type="ECO:0000313" key="3">
    <source>
        <dbReference type="Proteomes" id="UP000214646"/>
    </source>
</evidence>
<dbReference type="SUPFAM" id="SSF51658">
    <property type="entry name" value="Xylose isomerase-like"/>
    <property type="match status" value="1"/>
</dbReference>
<evidence type="ECO:0000259" key="1">
    <source>
        <dbReference type="Pfam" id="PF01261"/>
    </source>
</evidence>
<dbReference type="InterPro" id="IPR013022">
    <property type="entry name" value="Xyl_isomerase-like_TIM-brl"/>
</dbReference>